<feature type="non-terminal residue" evidence="1">
    <location>
        <position position="86"/>
    </location>
</feature>
<name>A0A812JDZ5_9DINO</name>
<keyword evidence="2" id="KW-1185">Reference proteome</keyword>
<accession>A0A812JDZ5</accession>
<reference evidence="1" key="1">
    <citation type="submission" date="2021-02" db="EMBL/GenBank/DDBJ databases">
        <authorList>
            <person name="Dougan E. K."/>
            <person name="Rhodes N."/>
            <person name="Thang M."/>
            <person name="Chan C."/>
        </authorList>
    </citation>
    <scope>NUCLEOTIDE SEQUENCE</scope>
</reference>
<evidence type="ECO:0000313" key="1">
    <source>
        <dbReference type="EMBL" id="CAE7204562.1"/>
    </source>
</evidence>
<protein>
    <submittedName>
        <fullName evidence="1">Uncharacterized protein</fullName>
    </submittedName>
</protein>
<organism evidence="1 2">
    <name type="scientific">Symbiodinium necroappetens</name>
    <dbReference type="NCBI Taxonomy" id="1628268"/>
    <lineage>
        <taxon>Eukaryota</taxon>
        <taxon>Sar</taxon>
        <taxon>Alveolata</taxon>
        <taxon>Dinophyceae</taxon>
        <taxon>Suessiales</taxon>
        <taxon>Symbiodiniaceae</taxon>
        <taxon>Symbiodinium</taxon>
    </lineage>
</organism>
<evidence type="ECO:0000313" key="2">
    <source>
        <dbReference type="Proteomes" id="UP000601435"/>
    </source>
</evidence>
<sequence>VQSRWLEDSDEFWPMQPSPMLLRTIEEVETFSFKVDQARARILRNMRAGAEFYGMNLVRIAWPAQDCVSHPIIFDSLHRASGCQKI</sequence>
<comment type="caution">
    <text evidence="1">The sequence shown here is derived from an EMBL/GenBank/DDBJ whole genome shotgun (WGS) entry which is preliminary data.</text>
</comment>
<dbReference type="EMBL" id="CAJNJA010006066">
    <property type="protein sequence ID" value="CAE7204562.1"/>
    <property type="molecule type" value="Genomic_DNA"/>
</dbReference>
<proteinExistence type="predicted"/>
<dbReference type="AlphaFoldDB" id="A0A812JDZ5"/>
<dbReference type="OrthoDB" id="10308043at2759"/>
<feature type="non-terminal residue" evidence="1">
    <location>
        <position position="1"/>
    </location>
</feature>
<dbReference type="Proteomes" id="UP000601435">
    <property type="component" value="Unassembled WGS sequence"/>
</dbReference>
<gene>
    <name evidence="1" type="ORF">SNEC2469_LOCUS1703</name>
</gene>